<dbReference type="AlphaFoldDB" id="A0A388SCI7"/>
<dbReference type="EMBL" id="BGZJ01000001">
    <property type="protein sequence ID" value="GBO93353.1"/>
    <property type="molecule type" value="Genomic_DNA"/>
</dbReference>
<sequence>MASPIFVSACLLGLPVRWDGKAVSGDYASILTKFVSRGGRIVSLCPECSGGLPTPRPPCEIQAGDGSDVLSGKARVISIKGTDQTLAYLQGAREALALCLQNQVKVAVLKSFSPACGNGKIYDGFFRGTKKDGIGVTASLLSQSGIRVFDEEHTLEAVALALKESSGESCGCGRE</sequence>
<evidence type="ECO:0000313" key="2">
    <source>
        <dbReference type="Proteomes" id="UP000266091"/>
    </source>
</evidence>
<proteinExistence type="predicted"/>
<accession>A0A388SCI7</accession>
<gene>
    <name evidence="1" type="ORF">MESMUL_07070</name>
</gene>
<evidence type="ECO:0008006" key="3">
    <source>
        <dbReference type="Google" id="ProtNLM"/>
    </source>
</evidence>
<evidence type="ECO:0000313" key="1">
    <source>
        <dbReference type="EMBL" id="GBO93353.1"/>
    </source>
</evidence>
<dbReference type="PANTHER" id="PTHR30087">
    <property type="entry name" value="INNER MEMBRANE PROTEIN"/>
    <property type="match status" value="1"/>
</dbReference>
<accession>A0A401LK01</accession>
<reference evidence="1 2" key="1">
    <citation type="journal article" date="2018" name="Int. J. Syst. Evol. Microbiol.">
        <title>Mesosutterella multiformis gen. nov., sp. nov., a member of the family Sutterellaceae and Sutterella megalosphaeroides sp. nov., isolated from human faeces.</title>
        <authorList>
            <person name="Sakamoto M."/>
            <person name="Ikeyama N."/>
            <person name="Kunihiro T."/>
            <person name="Iino T."/>
            <person name="Yuki M."/>
            <person name="Ohkuma M."/>
        </authorList>
    </citation>
    <scope>NUCLEOTIDE SEQUENCE [LARGE SCALE GENOMIC DNA]</scope>
    <source>
        <strain evidence="1 2">4NBBH2</strain>
    </source>
</reference>
<dbReference type="PANTHER" id="PTHR30087:SF1">
    <property type="entry name" value="HYPOTHETICAL CYTOSOLIC PROTEIN"/>
    <property type="match status" value="1"/>
</dbReference>
<keyword evidence="2" id="KW-1185">Reference proteome</keyword>
<dbReference type="InterPro" id="IPR007553">
    <property type="entry name" value="2-thiour_desulf"/>
</dbReference>
<comment type="caution">
    <text evidence="1">The sequence shown here is derived from an EMBL/GenBank/DDBJ whole genome shotgun (WGS) entry which is preliminary data.</text>
</comment>
<dbReference type="OrthoDB" id="495783at2"/>
<dbReference type="RefSeq" id="WP_116269745.1">
    <property type="nucleotide sequence ID" value="NZ_BGZJ01000001.1"/>
</dbReference>
<dbReference type="Pfam" id="PF04463">
    <property type="entry name" value="2-thiour_desulf"/>
    <property type="match status" value="1"/>
</dbReference>
<name>A0A388SCI7_9BURK</name>
<organism evidence="1 2">
    <name type="scientific">Mesosutterella multiformis</name>
    <dbReference type="NCBI Taxonomy" id="2259133"/>
    <lineage>
        <taxon>Bacteria</taxon>
        <taxon>Pseudomonadati</taxon>
        <taxon>Pseudomonadota</taxon>
        <taxon>Betaproteobacteria</taxon>
        <taxon>Burkholderiales</taxon>
        <taxon>Sutterellaceae</taxon>
        <taxon>Mesosutterella</taxon>
    </lineage>
</organism>
<dbReference type="Proteomes" id="UP000266091">
    <property type="component" value="Unassembled WGS sequence"/>
</dbReference>
<protein>
    <recommendedName>
        <fullName evidence="3">Purine-nucleoside phosphorylase</fullName>
    </recommendedName>
</protein>